<keyword evidence="3" id="KW-0813">Transport</keyword>
<dbReference type="EMBL" id="KV428104">
    <property type="protein sequence ID" value="KZT36570.1"/>
    <property type="molecule type" value="Genomic_DNA"/>
</dbReference>
<dbReference type="Proteomes" id="UP000076798">
    <property type="component" value="Unassembled WGS sequence"/>
</dbReference>
<keyword evidence="7 9" id="KW-0472">Membrane</keyword>
<feature type="transmembrane region" description="Helical" evidence="9">
    <location>
        <begin position="158"/>
        <end position="180"/>
    </location>
</feature>
<evidence type="ECO:0000256" key="2">
    <source>
        <dbReference type="ARBA" id="ARBA00008566"/>
    </source>
</evidence>
<dbReference type="InterPro" id="IPR004695">
    <property type="entry name" value="SLAC1/Mae1/Ssu1/TehA"/>
</dbReference>
<evidence type="ECO:0000256" key="5">
    <source>
        <dbReference type="ARBA" id="ARBA00022692"/>
    </source>
</evidence>
<dbReference type="InterPro" id="IPR051629">
    <property type="entry name" value="Sulfite_efflux_TDT"/>
</dbReference>
<gene>
    <name evidence="10" type="ORF">SISSUDRAFT_1034768</name>
</gene>
<feature type="transmembrane region" description="Helical" evidence="9">
    <location>
        <begin position="51"/>
        <end position="71"/>
    </location>
</feature>
<comment type="subcellular location">
    <subcellularLocation>
        <location evidence="1">Cell membrane</location>
        <topology evidence="1">Multi-pass membrane protein</topology>
    </subcellularLocation>
</comment>
<feature type="transmembrane region" description="Helical" evidence="9">
    <location>
        <begin position="270"/>
        <end position="291"/>
    </location>
</feature>
<evidence type="ECO:0008006" key="12">
    <source>
        <dbReference type="Google" id="ProtNLM"/>
    </source>
</evidence>
<evidence type="ECO:0000256" key="6">
    <source>
        <dbReference type="ARBA" id="ARBA00022989"/>
    </source>
</evidence>
<evidence type="ECO:0000313" key="11">
    <source>
        <dbReference type="Proteomes" id="UP000076798"/>
    </source>
</evidence>
<dbReference type="OrthoDB" id="1099at2759"/>
<name>A0A166BNA3_9AGAM</name>
<accession>A0A166BNA3</accession>
<feature type="transmembrane region" description="Helical" evidence="9">
    <location>
        <begin position="83"/>
        <end position="102"/>
    </location>
</feature>
<evidence type="ECO:0000256" key="7">
    <source>
        <dbReference type="ARBA" id="ARBA00023136"/>
    </source>
</evidence>
<protein>
    <recommendedName>
        <fullName evidence="12">C4-dicarboxylate transporter/malic acid transport protein</fullName>
    </recommendedName>
</protein>
<reference evidence="10 11" key="1">
    <citation type="journal article" date="2016" name="Mol. Biol. Evol.">
        <title>Comparative Genomics of Early-Diverging Mushroom-Forming Fungi Provides Insights into the Origins of Lignocellulose Decay Capabilities.</title>
        <authorList>
            <person name="Nagy L.G."/>
            <person name="Riley R."/>
            <person name="Tritt A."/>
            <person name="Adam C."/>
            <person name="Daum C."/>
            <person name="Floudas D."/>
            <person name="Sun H."/>
            <person name="Yadav J.S."/>
            <person name="Pangilinan J."/>
            <person name="Larsson K.H."/>
            <person name="Matsuura K."/>
            <person name="Barry K."/>
            <person name="Labutti K."/>
            <person name="Kuo R."/>
            <person name="Ohm R.A."/>
            <person name="Bhattacharya S.S."/>
            <person name="Shirouzu T."/>
            <person name="Yoshinaga Y."/>
            <person name="Martin F.M."/>
            <person name="Grigoriev I.V."/>
            <person name="Hibbett D.S."/>
        </authorList>
    </citation>
    <scope>NUCLEOTIDE SEQUENCE [LARGE SCALE GENOMIC DNA]</scope>
    <source>
        <strain evidence="10 11">HHB10207 ss-3</strain>
    </source>
</reference>
<organism evidence="10 11">
    <name type="scientific">Sistotremastrum suecicum HHB10207 ss-3</name>
    <dbReference type="NCBI Taxonomy" id="1314776"/>
    <lineage>
        <taxon>Eukaryota</taxon>
        <taxon>Fungi</taxon>
        <taxon>Dikarya</taxon>
        <taxon>Basidiomycota</taxon>
        <taxon>Agaricomycotina</taxon>
        <taxon>Agaricomycetes</taxon>
        <taxon>Sistotremastrales</taxon>
        <taxon>Sistotremastraceae</taxon>
        <taxon>Sistotremastrum</taxon>
    </lineage>
</organism>
<feature type="compositionally biased region" description="Basic and acidic residues" evidence="8">
    <location>
        <begin position="19"/>
        <end position="31"/>
    </location>
</feature>
<keyword evidence="11" id="KW-1185">Reference proteome</keyword>
<evidence type="ECO:0000256" key="3">
    <source>
        <dbReference type="ARBA" id="ARBA00022448"/>
    </source>
</evidence>
<evidence type="ECO:0000256" key="9">
    <source>
        <dbReference type="SAM" id="Phobius"/>
    </source>
</evidence>
<feature type="transmembrane region" description="Helical" evidence="9">
    <location>
        <begin position="122"/>
        <end position="146"/>
    </location>
</feature>
<keyword evidence="6 9" id="KW-1133">Transmembrane helix</keyword>
<dbReference type="AlphaFoldDB" id="A0A166BNA3"/>
<dbReference type="InterPro" id="IPR038665">
    <property type="entry name" value="Voltage-dep_anion_channel_sf"/>
</dbReference>
<dbReference type="PANTHER" id="PTHR31686:SF1">
    <property type="entry name" value="SULFITE EFFLUX PUMP SSU1"/>
    <property type="match status" value="1"/>
</dbReference>
<dbReference type="GO" id="GO:0005886">
    <property type="term" value="C:plasma membrane"/>
    <property type="evidence" value="ECO:0007669"/>
    <property type="project" value="UniProtKB-SubCell"/>
</dbReference>
<proteinExistence type="inferred from homology"/>
<comment type="similarity">
    <text evidence="2">Belongs to the tellurite-resistance/dicarboxylate transporter (TDT) family.</text>
</comment>
<dbReference type="GO" id="GO:0000319">
    <property type="term" value="F:sulfite transmembrane transporter activity"/>
    <property type="evidence" value="ECO:0007669"/>
    <property type="project" value="TreeGrafter"/>
</dbReference>
<feature type="transmembrane region" description="Helical" evidence="9">
    <location>
        <begin position="354"/>
        <end position="371"/>
    </location>
</feature>
<feature type="transmembrane region" description="Helical" evidence="9">
    <location>
        <begin position="225"/>
        <end position="250"/>
    </location>
</feature>
<keyword evidence="5 9" id="KW-0812">Transmembrane</keyword>
<keyword evidence="4" id="KW-1003">Cell membrane</keyword>
<evidence type="ECO:0000256" key="8">
    <source>
        <dbReference type="SAM" id="MobiDB-lite"/>
    </source>
</evidence>
<evidence type="ECO:0000256" key="4">
    <source>
        <dbReference type="ARBA" id="ARBA00022475"/>
    </source>
</evidence>
<feature type="transmembrane region" description="Helical" evidence="9">
    <location>
        <begin position="383"/>
        <end position="407"/>
    </location>
</feature>
<dbReference type="Gene3D" id="1.50.10.150">
    <property type="entry name" value="Voltage-dependent anion channel"/>
    <property type="match status" value="1"/>
</dbReference>
<feature type="region of interest" description="Disordered" evidence="8">
    <location>
        <begin position="1"/>
        <end position="35"/>
    </location>
</feature>
<feature type="transmembrane region" description="Helical" evidence="9">
    <location>
        <begin position="312"/>
        <end position="334"/>
    </location>
</feature>
<dbReference type="Pfam" id="PF03595">
    <property type="entry name" value="SLAC1"/>
    <property type="match status" value="1"/>
</dbReference>
<evidence type="ECO:0000313" key="10">
    <source>
        <dbReference type="EMBL" id="KZT36570.1"/>
    </source>
</evidence>
<sequence>MPSSSIPSRDSEVVEQDFDSSKKSSLHDPIHHSHSQQSLPWKERIRRFTPAWFYVILGFSITALNLWAVPYNHESLALKVVSLIFWITGVIILFSFLGLTVARFYMFPGLWTKVLNHPEESVYLTCITMCFVPTINYITNGLVGWWHLFGPDSHRLLYFNFALWMVVSTIAYGLTFIIFYKMITVHKHSISTMSAVWMVPFNNLIIASSDGTELISYLKPINPSLAMFCAVWSLFFLSLGFIFSAFLMGVYMQRLIVDGFPGPSTVWSSFLPLSICTQTGFTALVLSYGFASLLPLKYGNSELLNSTIVPDALRAIGMVICLCLWIVSLFWLGYAISAVWYNYRRGGIQLGAESWAWVFPYGVLGVHTYAIELELDSRIFRVLSMIQMVTVVLSTSIMFAITLPGFFKGTIFHSPVIEEEELEASSRFKSHDA</sequence>
<evidence type="ECO:0000256" key="1">
    <source>
        <dbReference type="ARBA" id="ARBA00004651"/>
    </source>
</evidence>
<dbReference type="PANTHER" id="PTHR31686">
    <property type="match status" value="1"/>
</dbReference>